<name>A0A812GN58_9DINO</name>
<sequence length="601" mass="66034">MEQPEAANASPSHRGWYNARPLEQPDAVEAAARLHFAGLHAVLARHGLNLEDYTRDPCAPHGFVLTELFALADGSGKKDSVILGLVYALLTLPWDRSSVPGYFDYVSLMRMLDDSDIAVRALVSVSFRFGDLLPECRQRLQMLFADMAEARWPKAQAVLLALQRAASPGDTSWPGAVSHISSLLKFVLAHHAGWLSTDQSGLERTLLWTLRWISMTEQDEHAEVQKLMLEVAGLLARTAKGQFGRIDAALHWVVTSCAMIRRLDAVRQELAMPASTSLELDKDSLAHLLSPKEWLQLHWREVGADDVCDQGKARARGRHLVRSGCLVGFSSGTSKVVDQAEEAAGMGLALSQLEECPTGTRVLLALYASCCGAPWVLESLGLDTRTTTMNLFACCFVNVFKRKQLAPLLLSVLHRPLYSGSDVMLALTEVQTSAACLPATELELGSLRFWFWLVANTAGSNVFFLLLMAVLQKQGRYSAGLRMNHGLWSVGLCALTRRALDIPDVRTSLLGLVEVPYKWYPFSIALALSLFSGSIQWETFSAVSFAYLWRALRLDGIFLPSASTAAKLEARVPVSPPQDEMQAGDANGFQLFGGQGHRLQD</sequence>
<feature type="domain" description="Integrator complex subunit 3 N-terminal" evidence="2">
    <location>
        <begin position="78"/>
        <end position="231"/>
    </location>
</feature>
<dbReference type="EMBL" id="CAJNDS010000050">
    <property type="protein sequence ID" value="CAE6935099.1"/>
    <property type="molecule type" value="Genomic_DNA"/>
</dbReference>
<evidence type="ECO:0000256" key="1">
    <source>
        <dbReference type="SAM" id="Phobius"/>
    </source>
</evidence>
<organism evidence="3 4">
    <name type="scientific">Symbiodinium natans</name>
    <dbReference type="NCBI Taxonomy" id="878477"/>
    <lineage>
        <taxon>Eukaryota</taxon>
        <taxon>Sar</taxon>
        <taxon>Alveolata</taxon>
        <taxon>Dinophyceae</taxon>
        <taxon>Suessiales</taxon>
        <taxon>Symbiodiniaceae</taxon>
        <taxon>Symbiodinium</taxon>
    </lineage>
</organism>
<dbReference type="Pfam" id="PF10189">
    <property type="entry name" value="Ints3_N"/>
    <property type="match status" value="1"/>
</dbReference>
<evidence type="ECO:0000313" key="3">
    <source>
        <dbReference type="EMBL" id="CAE6935099.1"/>
    </source>
</evidence>
<feature type="transmembrane region" description="Helical" evidence="1">
    <location>
        <begin position="449"/>
        <end position="471"/>
    </location>
</feature>
<dbReference type="AlphaFoldDB" id="A0A812GN58"/>
<dbReference type="InterPro" id="IPR019333">
    <property type="entry name" value="INTS3_N"/>
</dbReference>
<evidence type="ECO:0000259" key="2">
    <source>
        <dbReference type="Pfam" id="PF10189"/>
    </source>
</evidence>
<accession>A0A812GN58</accession>
<proteinExistence type="predicted"/>
<dbReference type="OrthoDB" id="417078at2759"/>
<reference evidence="3" key="1">
    <citation type="submission" date="2021-02" db="EMBL/GenBank/DDBJ databases">
        <authorList>
            <person name="Dougan E. K."/>
            <person name="Rhodes N."/>
            <person name="Thang M."/>
            <person name="Chan C."/>
        </authorList>
    </citation>
    <scope>NUCLEOTIDE SEQUENCE</scope>
</reference>
<evidence type="ECO:0000313" key="4">
    <source>
        <dbReference type="Proteomes" id="UP000604046"/>
    </source>
</evidence>
<keyword evidence="1" id="KW-0472">Membrane</keyword>
<dbReference type="Proteomes" id="UP000604046">
    <property type="component" value="Unassembled WGS sequence"/>
</dbReference>
<protein>
    <submittedName>
        <fullName evidence="3">Mcb protein</fullName>
    </submittedName>
</protein>
<keyword evidence="1" id="KW-1133">Transmembrane helix</keyword>
<gene>
    <name evidence="3" type="primary">mcb</name>
    <name evidence="3" type="ORF">SNAT2548_LOCUS996</name>
</gene>
<keyword evidence="1" id="KW-0812">Transmembrane</keyword>
<keyword evidence="4" id="KW-1185">Reference proteome</keyword>
<comment type="caution">
    <text evidence="3">The sequence shown here is derived from an EMBL/GenBank/DDBJ whole genome shotgun (WGS) entry which is preliminary data.</text>
</comment>